<sequence>MRIGDLREIKLIIKLAVVVSILAITSQSLPPMECQFWHGIVSGGCMYG</sequence>
<protein>
    <submittedName>
        <fullName evidence="1">Uncharacterized protein</fullName>
    </submittedName>
</protein>
<evidence type="ECO:0000313" key="1">
    <source>
        <dbReference type="EMBL" id="JAD33795.1"/>
    </source>
</evidence>
<accession>A0A0A8ZAN7</accession>
<dbReference type="EMBL" id="GBRH01264100">
    <property type="protein sequence ID" value="JAD33795.1"/>
    <property type="molecule type" value="Transcribed_RNA"/>
</dbReference>
<reference evidence="1" key="1">
    <citation type="submission" date="2014-09" db="EMBL/GenBank/DDBJ databases">
        <authorList>
            <person name="Magalhaes I.L.F."/>
            <person name="Oliveira U."/>
            <person name="Santos F.R."/>
            <person name="Vidigal T.H.D.A."/>
            <person name="Brescovit A.D."/>
            <person name="Santos A.J."/>
        </authorList>
    </citation>
    <scope>NUCLEOTIDE SEQUENCE</scope>
    <source>
        <tissue evidence="1">Shoot tissue taken approximately 20 cm above the soil surface</tissue>
    </source>
</reference>
<reference evidence="1" key="2">
    <citation type="journal article" date="2015" name="Data Brief">
        <title>Shoot transcriptome of the giant reed, Arundo donax.</title>
        <authorList>
            <person name="Barrero R.A."/>
            <person name="Guerrero F.D."/>
            <person name="Moolhuijzen P."/>
            <person name="Goolsby J.A."/>
            <person name="Tidwell J."/>
            <person name="Bellgard S.E."/>
            <person name="Bellgard M.I."/>
        </authorList>
    </citation>
    <scope>NUCLEOTIDE SEQUENCE</scope>
    <source>
        <tissue evidence="1">Shoot tissue taken approximately 20 cm above the soil surface</tissue>
    </source>
</reference>
<dbReference type="AlphaFoldDB" id="A0A0A8ZAN7"/>
<organism evidence="1">
    <name type="scientific">Arundo donax</name>
    <name type="common">Giant reed</name>
    <name type="synonym">Donax arundinaceus</name>
    <dbReference type="NCBI Taxonomy" id="35708"/>
    <lineage>
        <taxon>Eukaryota</taxon>
        <taxon>Viridiplantae</taxon>
        <taxon>Streptophyta</taxon>
        <taxon>Embryophyta</taxon>
        <taxon>Tracheophyta</taxon>
        <taxon>Spermatophyta</taxon>
        <taxon>Magnoliopsida</taxon>
        <taxon>Liliopsida</taxon>
        <taxon>Poales</taxon>
        <taxon>Poaceae</taxon>
        <taxon>PACMAD clade</taxon>
        <taxon>Arundinoideae</taxon>
        <taxon>Arundineae</taxon>
        <taxon>Arundo</taxon>
    </lineage>
</organism>
<name>A0A0A8ZAN7_ARUDO</name>
<proteinExistence type="predicted"/>